<protein>
    <recommendedName>
        <fullName evidence="2">Impact N-terminal domain-containing protein</fullName>
    </recommendedName>
</protein>
<dbReference type="InterPro" id="IPR036956">
    <property type="entry name" value="Impact_N_sf"/>
</dbReference>
<proteinExistence type="inferred from homology"/>
<dbReference type="PANTHER" id="PTHR16301">
    <property type="entry name" value="IMPACT-RELATED"/>
    <property type="match status" value="1"/>
</dbReference>
<dbReference type="Proteomes" id="UP000027182">
    <property type="component" value="Chromosome"/>
</dbReference>
<feature type="domain" description="Impact N-terminal" evidence="2">
    <location>
        <begin position="11"/>
        <end position="116"/>
    </location>
</feature>
<evidence type="ECO:0000313" key="3">
    <source>
        <dbReference type="EMBL" id="AIA34286.1"/>
    </source>
</evidence>
<dbReference type="HOGENOM" id="CLU_083552_3_3_14"/>
<dbReference type="RefSeq" id="WP_013955034.1">
    <property type="nucleotide sequence ID" value="NZ_CP005933.1"/>
</dbReference>
<dbReference type="InterPro" id="IPR023582">
    <property type="entry name" value="Impact"/>
</dbReference>
<dbReference type="SUPFAM" id="SSF54211">
    <property type="entry name" value="Ribosomal protein S5 domain 2-like"/>
    <property type="match status" value="1"/>
</dbReference>
<evidence type="ECO:0000259" key="2">
    <source>
        <dbReference type="Pfam" id="PF01205"/>
    </source>
</evidence>
<comment type="similarity">
    <text evidence="1">Belongs to the IMPACT family.</text>
</comment>
<reference evidence="3 4" key="1">
    <citation type="submission" date="2013-04" db="EMBL/GenBank/DDBJ databases">
        <authorList>
            <person name="Lin L."/>
            <person name="Zeng Z."/>
            <person name="Xie J."/>
            <person name="Luo L."/>
            <person name="Yang Z."/>
            <person name="Liang W."/>
            <person name="Lin H."/>
            <person name="Dong C."/>
            <person name="Sun Y."/>
        </authorList>
    </citation>
    <scope>NUCLEOTIDE SEQUENCE [LARGE SCALE GENOMIC DNA]</scope>
    <source>
        <strain evidence="3 4">CQ-W70</strain>
    </source>
</reference>
<dbReference type="AlphaFoldDB" id="A0A059Y9B8"/>
<dbReference type="EMBL" id="CP005933">
    <property type="protein sequence ID" value="AIA34286.1"/>
    <property type="molecule type" value="Genomic_DNA"/>
</dbReference>
<evidence type="ECO:0000313" key="4">
    <source>
        <dbReference type="Proteomes" id="UP000027182"/>
    </source>
</evidence>
<gene>
    <name evidence="3" type="ORF">K668_03580</name>
</gene>
<dbReference type="Gene3D" id="3.30.230.30">
    <property type="entry name" value="Impact, N-terminal domain"/>
    <property type="match status" value="1"/>
</dbReference>
<dbReference type="InterPro" id="IPR020568">
    <property type="entry name" value="Ribosomal_Su5_D2-typ_SF"/>
</dbReference>
<dbReference type="Pfam" id="PF01205">
    <property type="entry name" value="Impact_N"/>
    <property type="match status" value="1"/>
</dbReference>
<dbReference type="KEGG" id="mbq:K668_03580"/>
<sequence>MYVARCEYEIKKSRFIGYVFDILSKEEVKTYEQMLRKEHKKSTHICHAYSFYNNQSHNSGFNDDGEPSGTAGRPIARAIQLKSVENIAVFVVRYYGGIKLGGGGLIRAYNKCANLVIDEYINIKRG</sequence>
<name>A0A059Y9B8_MYCBV</name>
<dbReference type="InterPro" id="IPR001498">
    <property type="entry name" value="Impact_N"/>
</dbReference>
<organism evidence="3 4">
    <name type="scientific">Mycoplasmopsis bovis CQ-W70</name>
    <dbReference type="NCBI Taxonomy" id="1316930"/>
    <lineage>
        <taxon>Bacteria</taxon>
        <taxon>Bacillati</taxon>
        <taxon>Mycoplasmatota</taxon>
        <taxon>Mycoplasmoidales</taxon>
        <taxon>Metamycoplasmataceae</taxon>
        <taxon>Mycoplasmopsis</taxon>
    </lineage>
</organism>
<dbReference type="PANTHER" id="PTHR16301:SF20">
    <property type="entry name" value="IMPACT FAMILY MEMBER YIGZ"/>
    <property type="match status" value="1"/>
</dbReference>
<dbReference type="GO" id="GO:0005737">
    <property type="term" value="C:cytoplasm"/>
    <property type="evidence" value="ECO:0007669"/>
    <property type="project" value="TreeGrafter"/>
</dbReference>
<dbReference type="GO" id="GO:0006446">
    <property type="term" value="P:regulation of translational initiation"/>
    <property type="evidence" value="ECO:0007669"/>
    <property type="project" value="TreeGrafter"/>
</dbReference>
<dbReference type="PATRIC" id="fig|1316930.3.peg.731"/>
<accession>A0A059Y9B8</accession>
<evidence type="ECO:0000256" key="1">
    <source>
        <dbReference type="ARBA" id="ARBA00007665"/>
    </source>
</evidence>